<proteinExistence type="predicted"/>
<reference evidence="2" key="1">
    <citation type="submission" date="2022-11" db="UniProtKB">
        <authorList>
            <consortium name="WormBaseParasite"/>
        </authorList>
    </citation>
    <scope>IDENTIFICATION</scope>
</reference>
<evidence type="ECO:0000313" key="1">
    <source>
        <dbReference type="Proteomes" id="UP000887579"/>
    </source>
</evidence>
<dbReference type="WBParaSite" id="ES5_v2.g14016.t1">
    <property type="protein sequence ID" value="ES5_v2.g14016.t1"/>
    <property type="gene ID" value="ES5_v2.g14016"/>
</dbReference>
<sequence>MNAARALNKSYGSEEAIKLFGSKLSEFEKSEIQNYQRIYFAGPESEKHIGSSENNDGFDDSNGHYIFNTHDHIGYRYEILEPLGKGSFGQVIKAYDHKCGKKVALKIIRNSRHFFQQAQKEVTILDKLRRADSDGSGSVIHMLEHFTFRNHKCIVFELLAESLYELIKKQKFEGFPIHLVRKFVHSIILCLELLHRNNIIHSDLKPENILLYSSNRCCLKVIDFGSACFENEQIYSYIQTRFYRAPEVILGCGYGKAIDMWSLGCIVAELLVGYPLFPGGDADDQLALYIELVGLPPSEVMKKARYVKKYFSSEGQPLYWKTGKRGAPGTRGWTSALKNKADNFVLDFIQQCLQWDPALRLSALDARKHPWMKR</sequence>
<dbReference type="Proteomes" id="UP000887579">
    <property type="component" value="Unplaced"/>
</dbReference>
<evidence type="ECO:0000313" key="2">
    <source>
        <dbReference type="WBParaSite" id="ES5_v2.g14016.t1"/>
    </source>
</evidence>
<accession>A0AC34FA27</accession>
<protein>
    <submittedName>
        <fullName evidence="2">Dual-specificity kinase</fullName>
    </submittedName>
</protein>
<name>A0AC34FA27_9BILA</name>
<organism evidence="1 2">
    <name type="scientific">Panagrolaimus sp. ES5</name>
    <dbReference type="NCBI Taxonomy" id="591445"/>
    <lineage>
        <taxon>Eukaryota</taxon>
        <taxon>Metazoa</taxon>
        <taxon>Ecdysozoa</taxon>
        <taxon>Nematoda</taxon>
        <taxon>Chromadorea</taxon>
        <taxon>Rhabditida</taxon>
        <taxon>Tylenchina</taxon>
        <taxon>Panagrolaimomorpha</taxon>
        <taxon>Panagrolaimoidea</taxon>
        <taxon>Panagrolaimidae</taxon>
        <taxon>Panagrolaimus</taxon>
    </lineage>
</organism>